<comment type="caution">
    <text evidence="1">The sequence shown here is derived from an EMBL/GenBank/DDBJ whole genome shotgun (WGS) entry which is preliminary data.</text>
</comment>
<name>A0A4Y2RDJ4_ARAVE</name>
<evidence type="ECO:0000313" key="1">
    <source>
        <dbReference type="EMBL" id="GBN73359.1"/>
    </source>
</evidence>
<gene>
    <name evidence="1" type="ORF">AVEN_173781_1</name>
</gene>
<accession>A0A4Y2RDJ4</accession>
<dbReference type="Proteomes" id="UP000499080">
    <property type="component" value="Unassembled WGS sequence"/>
</dbReference>
<keyword evidence="2" id="KW-1185">Reference proteome</keyword>
<protein>
    <submittedName>
        <fullName evidence="1">Uncharacterized protein</fullName>
    </submittedName>
</protein>
<sequence>MSPCLMRLRQSNLLDGHGTPNPLTVTSNYNVRRLWSIAAVCFDYTHSSLAGWLSSGTHSIEKKIKEGLPILQEHCFLTLYYFGT</sequence>
<evidence type="ECO:0000313" key="2">
    <source>
        <dbReference type="Proteomes" id="UP000499080"/>
    </source>
</evidence>
<organism evidence="1 2">
    <name type="scientific">Araneus ventricosus</name>
    <name type="common">Orbweaver spider</name>
    <name type="synonym">Epeira ventricosa</name>
    <dbReference type="NCBI Taxonomy" id="182803"/>
    <lineage>
        <taxon>Eukaryota</taxon>
        <taxon>Metazoa</taxon>
        <taxon>Ecdysozoa</taxon>
        <taxon>Arthropoda</taxon>
        <taxon>Chelicerata</taxon>
        <taxon>Arachnida</taxon>
        <taxon>Araneae</taxon>
        <taxon>Araneomorphae</taxon>
        <taxon>Entelegynae</taxon>
        <taxon>Araneoidea</taxon>
        <taxon>Araneidae</taxon>
        <taxon>Araneus</taxon>
    </lineage>
</organism>
<dbReference type="EMBL" id="BGPR01016536">
    <property type="protein sequence ID" value="GBN73359.1"/>
    <property type="molecule type" value="Genomic_DNA"/>
</dbReference>
<dbReference type="AlphaFoldDB" id="A0A4Y2RDJ4"/>
<proteinExistence type="predicted"/>
<reference evidence="1 2" key="1">
    <citation type="journal article" date="2019" name="Sci. Rep.">
        <title>Orb-weaving spider Araneus ventricosus genome elucidates the spidroin gene catalogue.</title>
        <authorList>
            <person name="Kono N."/>
            <person name="Nakamura H."/>
            <person name="Ohtoshi R."/>
            <person name="Moran D.A.P."/>
            <person name="Shinohara A."/>
            <person name="Yoshida Y."/>
            <person name="Fujiwara M."/>
            <person name="Mori M."/>
            <person name="Tomita M."/>
            <person name="Arakawa K."/>
        </authorList>
    </citation>
    <scope>NUCLEOTIDE SEQUENCE [LARGE SCALE GENOMIC DNA]</scope>
</reference>